<evidence type="ECO:0000313" key="3">
    <source>
        <dbReference type="Proteomes" id="UP000709295"/>
    </source>
</evidence>
<organism evidence="2 3">
    <name type="scientific">Phytophthora aleatoria</name>
    <dbReference type="NCBI Taxonomy" id="2496075"/>
    <lineage>
        <taxon>Eukaryota</taxon>
        <taxon>Sar</taxon>
        <taxon>Stramenopiles</taxon>
        <taxon>Oomycota</taxon>
        <taxon>Peronosporomycetes</taxon>
        <taxon>Peronosporales</taxon>
        <taxon>Peronosporaceae</taxon>
        <taxon>Phytophthora</taxon>
    </lineage>
</organism>
<sequence>MLVMTGLTILVVVAVFDEWTDINVEALAGTLLIKRCDSQWNSVGRIHAYPVTEDLVLMFAIAGGRWNRLYR</sequence>
<evidence type="ECO:0000256" key="1">
    <source>
        <dbReference type="SAM" id="SignalP"/>
    </source>
</evidence>
<proteinExistence type="predicted"/>
<keyword evidence="1" id="KW-0732">Signal</keyword>
<dbReference type="EMBL" id="JAENGY010003104">
    <property type="protein sequence ID" value="KAG6942437.1"/>
    <property type="molecule type" value="Genomic_DNA"/>
</dbReference>
<dbReference type="Proteomes" id="UP000709295">
    <property type="component" value="Unassembled WGS sequence"/>
</dbReference>
<reference evidence="2" key="1">
    <citation type="submission" date="2021-01" db="EMBL/GenBank/DDBJ databases">
        <title>Phytophthora aleatoria, a newly-described species from Pinus radiata is distinct from Phytophthora cactorum isolates based on comparative genomics.</title>
        <authorList>
            <person name="Mcdougal R."/>
            <person name="Panda P."/>
            <person name="Williams N."/>
            <person name="Studholme D.J."/>
        </authorList>
    </citation>
    <scope>NUCLEOTIDE SEQUENCE</scope>
    <source>
        <strain evidence="2">NZFS 4037</strain>
    </source>
</reference>
<dbReference type="AlphaFoldDB" id="A0A8J5I3W0"/>
<protein>
    <submittedName>
        <fullName evidence="2">Uncharacterized protein</fullName>
    </submittedName>
</protein>
<accession>A0A8J5I3W0</accession>
<keyword evidence="3" id="KW-1185">Reference proteome</keyword>
<feature type="signal peptide" evidence="1">
    <location>
        <begin position="1"/>
        <end position="16"/>
    </location>
</feature>
<feature type="chain" id="PRO_5035329413" evidence="1">
    <location>
        <begin position="17"/>
        <end position="71"/>
    </location>
</feature>
<evidence type="ECO:0000313" key="2">
    <source>
        <dbReference type="EMBL" id="KAG6942437.1"/>
    </source>
</evidence>
<comment type="caution">
    <text evidence="2">The sequence shown here is derived from an EMBL/GenBank/DDBJ whole genome shotgun (WGS) entry which is preliminary data.</text>
</comment>
<gene>
    <name evidence="2" type="ORF">JG688_00018119</name>
</gene>
<name>A0A8J5I3W0_9STRA</name>